<gene>
    <name evidence="5" type="ORF">BWQ96_10408</name>
</gene>
<evidence type="ECO:0000313" key="6">
    <source>
        <dbReference type="Proteomes" id="UP000247409"/>
    </source>
</evidence>
<dbReference type="PANTHER" id="PTHR10466">
    <property type="entry name" value="PHOSPHOMANNOMUTASE"/>
    <property type="match status" value="1"/>
</dbReference>
<protein>
    <recommendedName>
        <fullName evidence="4">Phosphomannomutase</fullName>
        <ecNumber evidence="4">5.4.2.8</ecNumber>
    </recommendedName>
</protein>
<evidence type="ECO:0000256" key="2">
    <source>
        <dbReference type="PIRSR" id="PIRSR605002-2"/>
    </source>
</evidence>
<dbReference type="OrthoDB" id="10264771at2759"/>
<dbReference type="UniPathway" id="UPA00126">
    <property type="reaction ID" value="UER00424"/>
</dbReference>
<name>A0A2V3ICR7_9FLOR</name>
<dbReference type="InterPro" id="IPR036412">
    <property type="entry name" value="HAD-like_sf"/>
</dbReference>
<comment type="pathway">
    <text evidence="4">Nucleotide-sugar biosynthesis; GDP-alpha-D-mannose biosynthesis; alpha-D-mannose 1-phosphate from D-fructose 6-phosphate: step 2/2.</text>
</comment>
<comment type="subcellular location">
    <subcellularLocation>
        <location evidence="4">Cytoplasm</location>
    </subcellularLocation>
</comment>
<keyword evidence="3" id="KW-0460">Magnesium</keyword>
<keyword evidence="4" id="KW-0413">Isomerase</keyword>
<keyword evidence="6" id="KW-1185">Reference proteome</keyword>
<dbReference type="STRING" id="448386.A0A2V3ICR7"/>
<dbReference type="InterPro" id="IPR005002">
    <property type="entry name" value="PMM"/>
</dbReference>
<comment type="catalytic activity">
    <reaction evidence="4">
        <text>alpha-D-mannose 1-phosphate = D-mannose 6-phosphate</text>
        <dbReference type="Rhea" id="RHEA:11140"/>
        <dbReference type="ChEBI" id="CHEBI:58409"/>
        <dbReference type="ChEBI" id="CHEBI:58735"/>
        <dbReference type="EC" id="5.4.2.8"/>
    </reaction>
</comment>
<comment type="cofactor">
    <cofactor evidence="3">
        <name>Mg(2+)</name>
        <dbReference type="ChEBI" id="CHEBI:18420"/>
    </cofactor>
</comment>
<organism evidence="5 6">
    <name type="scientific">Gracilariopsis chorda</name>
    <dbReference type="NCBI Taxonomy" id="448386"/>
    <lineage>
        <taxon>Eukaryota</taxon>
        <taxon>Rhodophyta</taxon>
        <taxon>Florideophyceae</taxon>
        <taxon>Rhodymeniophycidae</taxon>
        <taxon>Gracilariales</taxon>
        <taxon>Gracilariaceae</taxon>
        <taxon>Gracilariopsis</taxon>
    </lineage>
</organism>
<feature type="binding site" evidence="2">
    <location>
        <position position="127"/>
    </location>
    <ligand>
        <name>alpha-D-mannose 1-phosphate</name>
        <dbReference type="ChEBI" id="CHEBI:58409"/>
    </ligand>
</feature>
<proteinExistence type="inferred from homology"/>
<dbReference type="EC" id="5.4.2.8" evidence="4"/>
<keyword evidence="4" id="KW-0963">Cytoplasm</keyword>
<dbReference type="PANTHER" id="PTHR10466:SF0">
    <property type="entry name" value="PHOSPHOMANNOMUTASE"/>
    <property type="match status" value="1"/>
</dbReference>
<dbReference type="Pfam" id="PF03332">
    <property type="entry name" value="PMM"/>
    <property type="match status" value="1"/>
</dbReference>
<evidence type="ECO:0000256" key="1">
    <source>
        <dbReference type="PIRSR" id="PIRSR605002-1"/>
    </source>
</evidence>
<dbReference type="GO" id="GO:0009298">
    <property type="term" value="P:GDP-mannose biosynthetic process"/>
    <property type="evidence" value="ECO:0007669"/>
    <property type="project" value="UniProtKB-UniPathway"/>
</dbReference>
<evidence type="ECO:0000313" key="5">
    <source>
        <dbReference type="EMBL" id="PXF39885.1"/>
    </source>
</evidence>
<evidence type="ECO:0000256" key="3">
    <source>
        <dbReference type="PIRSR" id="PIRSR605002-3"/>
    </source>
</evidence>
<dbReference type="GO" id="GO:0004615">
    <property type="term" value="F:phosphomannomutase activity"/>
    <property type="evidence" value="ECO:0007669"/>
    <property type="project" value="UniProtKB-EC"/>
</dbReference>
<dbReference type="Proteomes" id="UP000247409">
    <property type="component" value="Unassembled WGS sequence"/>
</dbReference>
<dbReference type="AlphaFoldDB" id="A0A2V3ICR7"/>
<feature type="binding site" evidence="2">
    <location>
        <position position="25"/>
    </location>
    <ligand>
        <name>alpha-D-mannose 1-phosphate</name>
        <dbReference type="ChEBI" id="CHEBI:58409"/>
    </ligand>
</feature>
<comment type="function">
    <text evidence="4">Involved in the synthesis of the GDP-mannose and dolichol-phosphate-mannose required for a number of critical mannosyl transfer reactions.</text>
</comment>
<dbReference type="Gene3D" id="3.40.50.1000">
    <property type="entry name" value="HAD superfamily/HAD-like"/>
    <property type="match status" value="1"/>
</dbReference>
<dbReference type="GO" id="GO:0046872">
    <property type="term" value="F:metal ion binding"/>
    <property type="evidence" value="ECO:0007669"/>
    <property type="project" value="UniProtKB-KW"/>
</dbReference>
<feature type="active site" description="Nucleophile" evidence="1">
    <location>
        <position position="16"/>
    </location>
</feature>
<dbReference type="EMBL" id="NBIV01000409">
    <property type="protein sequence ID" value="PXF39885.1"/>
    <property type="molecule type" value="Genomic_DNA"/>
</dbReference>
<evidence type="ECO:0000256" key="4">
    <source>
        <dbReference type="RuleBase" id="RU361118"/>
    </source>
</evidence>
<comment type="similarity">
    <text evidence="4">Belongs to the eukaryotic PMM family.</text>
</comment>
<dbReference type="GO" id="GO:0006487">
    <property type="term" value="P:protein N-linked glycosylation"/>
    <property type="evidence" value="ECO:0007669"/>
    <property type="project" value="TreeGrafter"/>
</dbReference>
<comment type="caution">
    <text evidence="5">The sequence shown here is derived from an EMBL/GenBank/DDBJ whole genome shotgun (WGS) entry which is preliminary data.</text>
</comment>
<dbReference type="GO" id="GO:0005829">
    <property type="term" value="C:cytosol"/>
    <property type="evidence" value="ECO:0007669"/>
    <property type="project" value="TreeGrafter"/>
</dbReference>
<comment type="subunit">
    <text evidence="4">Homodimer.</text>
</comment>
<reference evidence="5 6" key="1">
    <citation type="journal article" date="2018" name="Mol. Biol. Evol.">
        <title>Analysis of the draft genome of the red seaweed Gracilariopsis chorda provides insights into genome size evolution in Rhodophyta.</title>
        <authorList>
            <person name="Lee J."/>
            <person name="Yang E.C."/>
            <person name="Graf L."/>
            <person name="Yang J.H."/>
            <person name="Qiu H."/>
            <person name="Zel Zion U."/>
            <person name="Chan C.X."/>
            <person name="Stephens T.G."/>
            <person name="Weber A.P.M."/>
            <person name="Boo G.H."/>
            <person name="Boo S.M."/>
            <person name="Kim K.M."/>
            <person name="Shin Y."/>
            <person name="Jung M."/>
            <person name="Lee S.J."/>
            <person name="Yim H.S."/>
            <person name="Lee J.H."/>
            <person name="Bhattacharya D."/>
            <person name="Yoon H.S."/>
        </authorList>
    </citation>
    <scope>NUCLEOTIDE SEQUENCE [LARGE SCALE GENOMIC DNA]</scope>
    <source>
        <strain evidence="5 6">SKKU-2015</strain>
        <tissue evidence="5">Whole body</tissue>
    </source>
</reference>
<feature type="binding site" evidence="3">
    <location>
        <position position="16"/>
    </location>
    <ligand>
        <name>Mg(2+)</name>
        <dbReference type="ChEBI" id="CHEBI:18420"/>
        <label>1</label>
    </ligand>
</feature>
<accession>A0A2V3ICR7</accession>
<dbReference type="InterPro" id="IPR023214">
    <property type="entry name" value="HAD_sf"/>
</dbReference>
<dbReference type="SUPFAM" id="SSF56784">
    <property type="entry name" value="HAD-like"/>
    <property type="match status" value="1"/>
</dbReference>
<sequence>MDPNDKRSPDIIALFDVNGTLTAPRLSATKEMIDFLAKLGEKFMIGIAGGSDLLKQKEQFGGNVSDMSHYNFSDNGLVAYRGKKLLAEASLTAHLGEKHFQKLINYCLGYTSALSIPVKSGTFMEFRKGI</sequence>
<keyword evidence="3" id="KW-0479">Metal-binding</keyword>
<dbReference type="GO" id="GO:0006013">
    <property type="term" value="P:mannose metabolic process"/>
    <property type="evidence" value="ECO:0007669"/>
    <property type="project" value="TreeGrafter"/>
</dbReference>